<reference evidence="3 4" key="1">
    <citation type="submission" date="2018-03" db="EMBL/GenBank/DDBJ databases">
        <title>Genomes of Pezizomycetes fungi and the evolution of truffles.</title>
        <authorList>
            <person name="Murat C."/>
            <person name="Payen T."/>
            <person name="Noel B."/>
            <person name="Kuo A."/>
            <person name="Martin F.M."/>
        </authorList>
    </citation>
    <scope>NUCLEOTIDE SEQUENCE [LARGE SCALE GENOMIC DNA]</scope>
    <source>
        <strain evidence="3">091103-1</strain>
    </source>
</reference>
<feature type="compositionally biased region" description="Basic residues" evidence="1">
    <location>
        <begin position="105"/>
        <end position="116"/>
    </location>
</feature>
<dbReference type="Proteomes" id="UP000246991">
    <property type="component" value="Unassembled WGS sequence"/>
</dbReference>
<dbReference type="EMBL" id="PYWC01000045">
    <property type="protein sequence ID" value="PWW75457.1"/>
    <property type="molecule type" value="Genomic_DNA"/>
</dbReference>
<comment type="caution">
    <text evidence="3">The sequence shown here is derived from an EMBL/GenBank/DDBJ whole genome shotgun (WGS) entry which is preliminary data.</text>
</comment>
<proteinExistence type="predicted"/>
<feature type="compositionally biased region" description="Basic residues" evidence="1">
    <location>
        <begin position="80"/>
        <end position="93"/>
    </location>
</feature>
<organism evidence="3 4">
    <name type="scientific">Tuber magnatum</name>
    <name type="common">white Piedmont truffle</name>
    <dbReference type="NCBI Taxonomy" id="42249"/>
    <lineage>
        <taxon>Eukaryota</taxon>
        <taxon>Fungi</taxon>
        <taxon>Dikarya</taxon>
        <taxon>Ascomycota</taxon>
        <taxon>Pezizomycotina</taxon>
        <taxon>Pezizomycetes</taxon>
        <taxon>Pezizales</taxon>
        <taxon>Tuberaceae</taxon>
        <taxon>Tuber</taxon>
    </lineage>
</organism>
<keyword evidence="2" id="KW-0812">Transmembrane</keyword>
<protein>
    <submittedName>
        <fullName evidence="3">Uncharacterized protein</fullName>
    </submittedName>
</protein>
<sequence length="116" mass="12756">MPLAGGALRLPGFGHCTGGITFARGVENLIITITITIIITIIIVWPSPPYGTGIILLLGYREVAPACLIWLTIHIPPPKKVRGTGRVKRKKKLPATPTPLPTPHERKKARLKRWNK</sequence>
<evidence type="ECO:0000313" key="4">
    <source>
        <dbReference type="Proteomes" id="UP000246991"/>
    </source>
</evidence>
<evidence type="ECO:0000256" key="1">
    <source>
        <dbReference type="SAM" id="MobiDB-lite"/>
    </source>
</evidence>
<keyword evidence="2" id="KW-1133">Transmembrane helix</keyword>
<keyword evidence="2" id="KW-0472">Membrane</keyword>
<feature type="region of interest" description="Disordered" evidence="1">
    <location>
        <begin position="80"/>
        <end position="116"/>
    </location>
</feature>
<evidence type="ECO:0000256" key="2">
    <source>
        <dbReference type="SAM" id="Phobius"/>
    </source>
</evidence>
<evidence type="ECO:0000313" key="3">
    <source>
        <dbReference type="EMBL" id="PWW75457.1"/>
    </source>
</evidence>
<feature type="transmembrane region" description="Helical" evidence="2">
    <location>
        <begin position="53"/>
        <end position="73"/>
    </location>
</feature>
<gene>
    <name evidence="3" type="ORF">C7212DRAFT_322368</name>
</gene>
<accession>A0A317SPD3</accession>
<feature type="transmembrane region" description="Helical" evidence="2">
    <location>
        <begin position="29"/>
        <end position="47"/>
    </location>
</feature>
<name>A0A317SPD3_9PEZI</name>
<keyword evidence="4" id="KW-1185">Reference proteome</keyword>
<dbReference type="AlphaFoldDB" id="A0A317SPD3"/>